<evidence type="ECO:0000256" key="4">
    <source>
        <dbReference type="ARBA" id="ARBA00035176"/>
    </source>
</evidence>
<dbReference type="InterPro" id="IPR001705">
    <property type="entry name" value="Ribosomal_bL33"/>
</dbReference>
<dbReference type="Pfam" id="PF00471">
    <property type="entry name" value="Ribosomal_L33"/>
    <property type="match status" value="1"/>
</dbReference>
<dbReference type="RefSeq" id="WP_378141868.1">
    <property type="nucleotide sequence ID" value="NZ_JBHSEF010000023.1"/>
</dbReference>
<dbReference type="HAMAP" id="MF_00294">
    <property type="entry name" value="Ribosomal_bL33"/>
    <property type="match status" value="1"/>
</dbReference>
<dbReference type="NCBIfam" id="TIGR01023">
    <property type="entry name" value="rpmG_bact"/>
    <property type="match status" value="1"/>
</dbReference>
<dbReference type="Gene3D" id="2.20.28.120">
    <property type="entry name" value="Ribosomal protein L33"/>
    <property type="match status" value="1"/>
</dbReference>
<keyword evidence="7" id="KW-1185">Reference proteome</keyword>
<evidence type="ECO:0000256" key="5">
    <source>
        <dbReference type="HAMAP-Rule" id="MF_00294"/>
    </source>
</evidence>
<evidence type="ECO:0000313" key="6">
    <source>
        <dbReference type="EMBL" id="MFC4355399.1"/>
    </source>
</evidence>
<reference evidence="7" key="1">
    <citation type="journal article" date="2019" name="Int. J. Syst. Evol. Microbiol.">
        <title>The Global Catalogue of Microorganisms (GCM) 10K type strain sequencing project: providing services to taxonomists for standard genome sequencing and annotation.</title>
        <authorList>
            <consortium name="The Broad Institute Genomics Platform"/>
            <consortium name="The Broad Institute Genome Sequencing Center for Infectious Disease"/>
            <person name="Wu L."/>
            <person name="Ma J."/>
        </authorList>
    </citation>
    <scope>NUCLEOTIDE SEQUENCE [LARGE SCALE GENOMIC DNA]</scope>
    <source>
        <strain evidence="7">CCUG 50353</strain>
    </source>
</reference>
<comment type="similarity">
    <text evidence="1 5">Belongs to the bacterial ribosomal protein bL33 family.</text>
</comment>
<proteinExistence type="inferred from homology"/>
<evidence type="ECO:0000256" key="3">
    <source>
        <dbReference type="ARBA" id="ARBA00023274"/>
    </source>
</evidence>
<dbReference type="SUPFAM" id="SSF57829">
    <property type="entry name" value="Zn-binding ribosomal proteins"/>
    <property type="match status" value="1"/>
</dbReference>
<gene>
    <name evidence="5 6" type="primary">rpmG</name>
    <name evidence="6" type="ORF">ACFO0S_10095</name>
</gene>
<keyword evidence="2 5" id="KW-0689">Ribosomal protein</keyword>
<dbReference type="EMBL" id="JBHSEF010000023">
    <property type="protein sequence ID" value="MFC4355399.1"/>
    <property type="molecule type" value="Genomic_DNA"/>
</dbReference>
<dbReference type="Proteomes" id="UP001595733">
    <property type="component" value="Unassembled WGS sequence"/>
</dbReference>
<evidence type="ECO:0000256" key="1">
    <source>
        <dbReference type="ARBA" id="ARBA00007596"/>
    </source>
</evidence>
<evidence type="ECO:0000313" key="7">
    <source>
        <dbReference type="Proteomes" id="UP001595733"/>
    </source>
</evidence>
<evidence type="ECO:0000256" key="2">
    <source>
        <dbReference type="ARBA" id="ARBA00022980"/>
    </source>
</evidence>
<accession>A0ABV8UY25</accession>
<dbReference type="NCBIfam" id="NF001764">
    <property type="entry name" value="PRK00504.1"/>
    <property type="match status" value="1"/>
</dbReference>
<keyword evidence="3 5" id="KW-0687">Ribonucleoprotein</keyword>
<dbReference type="GO" id="GO:0005840">
    <property type="term" value="C:ribosome"/>
    <property type="evidence" value="ECO:0007669"/>
    <property type="project" value="UniProtKB-KW"/>
</dbReference>
<organism evidence="6 7">
    <name type="scientific">Chryseomicrobium palamuruense</name>
    <dbReference type="NCBI Taxonomy" id="682973"/>
    <lineage>
        <taxon>Bacteria</taxon>
        <taxon>Bacillati</taxon>
        <taxon>Bacillota</taxon>
        <taxon>Bacilli</taxon>
        <taxon>Bacillales</taxon>
        <taxon>Caryophanaceae</taxon>
        <taxon>Chryseomicrobium</taxon>
    </lineage>
</organism>
<name>A0ABV8UY25_9BACL</name>
<sequence length="47" mass="5296">MSQKISLSCTQCGSRNYTVPAKSTSTRIERKKFCAHCNAHTLHKQTL</sequence>
<dbReference type="InterPro" id="IPR011332">
    <property type="entry name" value="Ribosomal_zn-bd"/>
</dbReference>
<dbReference type="InterPro" id="IPR038584">
    <property type="entry name" value="Ribosomal_bL33_sf"/>
</dbReference>
<comment type="caution">
    <text evidence="6">The sequence shown here is derived from an EMBL/GenBank/DDBJ whole genome shotgun (WGS) entry which is preliminary data.</text>
</comment>
<protein>
    <recommendedName>
        <fullName evidence="4 5">Large ribosomal subunit protein bL33</fullName>
    </recommendedName>
</protein>